<evidence type="ECO:0000256" key="1">
    <source>
        <dbReference type="SAM" id="Coils"/>
    </source>
</evidence>
<comment type="caution">
    <text evidence="3">The sequence shown here is derived from an EMBL/GenBank/DDBJ whole genome shotgun (WGS) entry which is preliminary data.</text>
</comment>
<feature type="coiled-coil region" evidence="1">
    <location>
        <begin position="91"/>
        <end position="118"/>
    </location>
</feature>
<protein>
    <submittedName>
        <fullName evidence="3">Uncharacterized protein</fullName>
    </submittedName>
</protein>
<dbReference type="OrthoDB" id="2155533at2759"/>
<dbReference type="EMBL" id="MCGO01000030">
    <property type="protein sequence ID" value="ORY41868.1"/>
    <property type="molecule type" value="Genomic_DNA"/>
</dbReference>
<reference evidence="3 4" key="1">
    <citation type="submission" date="2016-07" db="EMBL/GenBank/DDBJ databases">
        <title>Pervasive Adenine N6-methylation of Active Genes in Fungi.</title>
        <authorList>
            <consortium name="DOE Joint Genome Institute"/>
            <person name="Mondo S.J."/>
            <person name="Dannebaum R.O."/>
            <person name="Kuo R.C."/>
            <person name="Labutti K."/>
            <person name="Haridas S."/>
            <person name="Kuo A."/>
            <person name="Salamov A."/>
            <person name="Ahrendt S.R."/>
            <person name="Lipzen A."/>
            <person name="Sullivan W."/>
            <person name="Andreopoulos W.B."/>
            <person name="Clum A."/>
            <person name="Lindquist E."/>
            <person name="Daum C."/>
            <person name="Ramamoorthy G.K."/>
            <person name="Gryganskyi A."/>
            <person name="Culley D."/>
            <person name="Magnuson J.K."/>
            <person name="James T.Y."/>
            <person name="O'Malley M.A."/>
            <person name="Stajich J.E."/>
            <person name="Spatafora J.W."/>
            <person name="Visel A."/>
            <person name="Grigoriev I.V."/>
        </authorList>
    </citation>
    <scope>NUCLEOTIDE SEQUENCE [LARGE SCALE GENOMIC DNA]</scope>
    <source>
        <strain evidence="3 4">JEL800</strain>
    </source>
</reference>
<evidence type="ECO:0000313" key="3">
    <source>
        <dbReference type="EMBL" id="ORY41868.1"/>
    </source>
</evidence>
<evidence type="ECO:0000313" key="4">
    <source>
        <dbReference type="Proteomes" id="UP000193642"/>
    </source>
</evidence>
<feature type="compositionally biased region" description="Acidic residues" evidence="2">
    <location>
        <begin position="68"/>
        <end position="82"/>
    </location>
</feature>
<name>A0A1Y2C4A7_9FUNG</name>
<feature type="region of interest" description="Disordered" evidence="2">
    <location>
        <begin position="1"/>
        <end position="32"/>
    </location>
</feature>
<keyword evidence="1" id="KW-0175">Coiled coil</keyword>
<feature type="region of interest" description="Disordered" evidence="2">
    <location>
        <begin position="52"/>
        <end position="82"/>
    </location>
</feature>
<dbReference type="Proteomes" id="UP000193642">
    <property type="component" value="Unassembled WGS sequence"/>
</dbReference>
<keyword evidence="4" id="KW-1185">Reference proteome</keyword>
<evidence type="ECO:0000256" key="2">
    <source>
        <dbReference type="SAM" id="MobiDB-lite"/>
    </source>
</evidence>
<dbReference type="AlphaFoldDB" id="A0A1Y2C4A7"/>
<sequence length="238" mass="26471">MVRKASGKAAKSKTVVIDRSSEKKKVELPTTTTAKKVVFGDDSDIEQELEQFVQSKAGSKEAKQPVVTEDEDDEDEDDDDAPEAISIVDLKKQAQEALKMAKEDIKSQKLEAKAIQEKRQAKGREVNLEKEQKLIAAKSAKQAIDLSIFQEADRIAKSKSKEAVEVSKKRNHIVLENDDFDVGVKRKVVKSRKVAGFTVVPLDSTLVKQKPVAPSVLSFQKGQLFGDRIKRRPGESFH</sequence>
<proteinExistence type="predicted"/>
<gene>
    <name evidence="3" type="ORF">BCR33DRAFT_767252</name>
</gene>
<accession>A0A1Y2C4A7</accession>
<organism evidence="3 4">
    <name type="scientific">Rhizoclosmatium globosum</name>
    <dbReference type="NCBI Taxonomy" id="329046"/>
    <lineage>
        <taxon>Eukaryota</taxon>
        <taxon>Fungi</taxon>
        <taxon>Fungi incertae sedis</taxon>
        <taxon>Chytridiomycota</taxon>
        <taxon>Chytridiomycota incertae sedis</taxon>
        <taxon>Chytridiomycetes</taxon>
        <taxon>Chytridiales</taxon>
        <taxon>Chytriomycetaceae</taxon>
        <taxon>Rhizoclosmatium</taxon>
    </lineage>
</organism>